<name>A0A382QZC5_9ZZZZ</name>
<dbReference type="EMBL" id="UINC01117708">
    <property type="protein sequence ID" value="SVC90327.1"/>
    <property type="molecule type" value="Genomic_DNA"/>
</dbReference>
<dbReference type="Gene3D" id="1.20.1600.10">
    <property type="entry name" value="Outer membrane efflux proteins (OEP)"/>
    <property type="match status" value="1"/>
</dbReference>
<sequence>MKLVMFVLVLVGAVGTSGAQELLEAHITKLVEQATSEQTQPAVRTVRLTLNEAVSRALENNLDIAVQQLNPQIADLDIASAQAAFSPTFDSTIGTTSRVQPSTTQLDGGQRVVS</sequence>
<accession>A0A382QZC5</accession>
<organism evidence="2">
    <name type="scientific">marine metagenome</name>
    <dbReference type="NCBI Taxonomy" id="408172"/>
    <lineage>
        <taxon>unclassified sequences</taxon>
        <taxon>metagenomes</taxon>
        <taxon>ecological metagenomes</taxon>
    </lineage>
</organism>
<reference evidence="2" key="1">
    <citation type="submission" date="2018-05" db="EMBL/GenBank/DDBJ databases">
        <authorList>
            <person name="Lanie J.A."/>
            <person name="Ng W.-L."/>
            <person name="Kazmierczak K.M."/>
            <person name="Andrzejewski T.M."/>
            <person name="Davidsen T.M."/>
            <person name="Wayne K.J."/>
            <person name="Tettelin H."/>
            <person name="Glass J.I."/>
            <person name="Rusch D."/>
            <person name="Podicherti R."/>
            <person name="Tsui H.-C.T."/>
            <person name="Winkler M.E."/>
        </authorList>
    </citation>
    <scope>NUCLEOTIDE SEQUENCE</scope>
</reference>
<evidence type="ECO:0000256" key="1">
    <source>
        <dbReference type="SAM" id="MobiDB-lite"/>
    </source>
</evidence>
<proteinExistence type="predicted"/>
<feature type="region of interest" description="Disordered" evidence="1">
    <location>
        <begin position="92"/>
        <end position="114"/>
    </location>
</feature>
<dbReference type="AlphaFoldDB" id="A0A382QZC5"/>
<protein>
    <submittedName>
        <fullName evidence="2">Uncharacterized protein</fullName>
    </submittedName>
</protein>
<dbReference type="SUPFAM" id="SSF56954">
    <property type="entry name" value="Outer membrane efflux proteins (OEP)"/>
    <property type="match status" value="1"/>
</dbReference>
<evidence type="ECO:0000313" key="2">
    <source>
        <dbReference type="EMBL" id="SVC90327.1"/>
    </source>
</evidence>
<gene>
    <name evidence="2" type="ORF">METZ01_LOCUS343181</name>
</gene>
<dbReference type="GO" id="GO:0015562">
    <property type="term" value="F:efflux transmembrane transporter activity"/>
    <property type="evidence" value="ECO:0007669"/>
    <property type="project" value="InterPro"/>
</dbReference>
<feature type="non-terminal residue" evidence="2">
    <location>
        <position position="114"/>
    </location>
</feature>